<dbReference type="Proteomes" id="UP000230161">
    <property type="component" value="Unassembled WGS sequence"/>
</dbReference>
<comment type="caution">
    <text evidence="2">The sequence shown here is derived from an EMBL/GenBank/DDBJ whole genome shotgun (WGS) entry which is preliminary data.</text>
</comment>
<evidence type="ECO:0000256" key="1">
    <source>
        <dbReference type="SAM" id="Phobius"/>
    </source>
</evidence>
<sequence length="161" mass="17374">MSTPPELSPERRAAMREWVMDYVETRKRRRRRFTIAGISLVSAGALTAAAWIVLAPPVVQEQWVFCYEEPSLDAHHSEGIRDEPGGDRVANALDMCGTLWKAGILGGDGTPVSSTPTMDFPLPNLTLCVRPDNTLAVFPTDPGTDTATFCSALGLATDPAS</sequence>
<gene>
    <name evidence="2" type="ORF">CLV54_1392</name>
</gene>
<dbReference type="EMBL" id="PGFB01000002">
    <property type="protein sequence ID" value="PJJ63719.1"/>
    <property type="molecule type" value="Genomic_DNA"/>
</dbReference>
<organism evidence="2 3">
    <name type="scientific">Compostimonas suwonensis</name>
    <dbReference type="NCBI Taxonomy" id="1048394"/>
    <lineage>
        <taxon>Bacteria</taxon>
        <taxon>Bacillati</taxon>
        <taxon>Actinomycetota</taxon>
        <taxon>Actinomycetes</taxon>
        <taxon>Micrococcales</taxon>
        <taxon>Microbacteriaceae</taxon>
        <taxon>Compostimonas</taxon>
    </lineage>
</organism>
<protein>
    <submittedName>
        <fullName evidence="2">Uncharacterized protein</fullName>
    </submittedName>
</protein>
<feature type="transmembrane region" description="Helical" evidence="1">
    <location>
        <begin position="33"/>
        <end position="54"/>
    </location>
</feature>
<evidence type="ECO:0000313" key="2">
    <source>
        <dbReference type="EMBL" id="PJJ63719.1"/>
    </source>
</evidence>
<evidence type="ECO:0000313" key="3">
    <source>
        <dbReference type="Proteomes" id="UP000230161"/>
    </source>
</evidence>
<keyword evidence="3" id="KW-1185">Reference proteome</keyword>
<dbReference type="AlphaFoldDB" id="A0A2M9C064"/>
<name>A0A2M9C064_9MICO</name>
<dbReference type="RefSeq" id="WP_100344182.1">
    <property type="nucleotide sequence ID" value="NZ_PGFB01000002.1"/>
</dbReference>
<accession>A0A2M9C064</accession>
<proteinExistence type="predicted"/>
<keyword evidence="1" id="KW-0812">Transmembrane</keyword>
<dbReference type="OrthoDB" id="5119841at2"/>
<reference evidence="2 3" key="1">
    <citation type="submission" date="2017-11" db="EMBL/GenBank/DDBJ databases">
        <title>Genomic Encyclopedia of Archaeal and Bacterial Type Strains, Phase II (KMG-II): From Individual Species to Whole Genera.</title>
        <authorList>
            <person name="Goeker M."/>
        </authorList>
    </citation>
    <scope>NUCLEOTIDE SEQUENCE [LARGE SCALE GENOMIC DNA]</scope>
    <source>
        <strain evidence="2 3">DSM 25625</strain>
    </source>
</reference>
<keyword evidence="1" id="KW-1133">Transmembrane helix</keyword>
<keyword evidence="1" id="KW-0472">Membrane</keyword>